<feature type="compositionally biased region" description="Basic and acidic residues" evidence="2">
    <location>
        <begin position="322"/>
        <end position="337"/>
    </location>
</feature>
<dbReference type="PANTHER" id="PTHR23095">
    <property type="entry name" value="PARANEOPLASTIC ANTIGEN"/>
    <property type="match status" value="1"/>
</dbReference>
<dbReference type="InterPro" id="IPR036875">
    <property type="entry name" value="Znf_CCHC_sf"/>
</dbReference>
<dbReference type="Gene3D" id="4.10.60.10">
    <property type="entry name" value="Zinc finger, CCHC-type"/>
    <property type="match status" value="1"/>
</dbReference>
<gene>
    <name evidence="4" type="ORF">XELAEV_18035550mg</name>
</gene>
<evidence type="ECO:0000259" key="3">
    <source>
        <dbReference type="PROSITE" id="PS50158"/>
    </source>
</evidence>
<dbReference type="EMBL" id="CM004478">
    <property type="protein sequence ID" value="OCT72570.1"/>
    <property type="molecule type" value="Genomic_DNA"/>
</dbReference>
<dbReference type="InterPro" id="IPR001878">
    <property type="entry name" value="Znf_CCHC"/>
</dbReference>
<feature type="region of interest" description="Disordered" evidence="2">
    <location>
        <begin position="312"/>
        <end position="338"/>
    </location>
</feature>
<keyword evidence="1" id="KW-0862">Zinc</keyword>
<dbReference type="AlphaFoldDB" id="A0A974CH77"/>
<dbReference type="InterPro" id="IPR026523">
    <property type="entry name" value="PNMA"/>
</dbReference>
<dbReference type="Pfam" id="PF00098">
    <property type="entry name" value="zf-CCHC"/>
    <property type="match status" value="1"/>
</dbReference>
<reference evidence="5" key="1">
    <citation type="journal article" date="2016" name="Nature">
        <title>Genome evolution in the allotetraploid frog Xenopus laevis.</title>
        <authorList>
            <person name="Session A.M."/>
            <person name="Uno Y."/>
            <person name="Kwon T."/>
            <person name="Chapman J.A."/>
            <person name="Toyoda A."/>
            <person name="Takahashi S."/>
            <person name="Fukui A."/>
            <person name="Hikosaka A."/>
            <person name="Suzuki A."/>
            <person name="Kondo M."/>
            <person name="van Heeringen S.J."/>
            <person name="Quigley I."/>
            <person name="Heinz S."/>
            <person name="Ogino H."/>
            <person name="Ochi H."/>
            <person name="Hellsten U."/>
            <person name="Lyons J.B."/>
            <person name="Simakov O."/>
            <person name="Putnam N."/>
            <person name="Stites J."/>
            <person name="Kuroki Y."/>
            <person name="Tanaka T."/>
            <person name="Michiue T."/>
            <person name="Watanabe M."/>
            <person name="Bogdanovic O."/>
            <person name="Lister R."/>
            <person name="Georgiou G."/>
            <person name="Paranjpe S.S."/>
            <person name="van Kruijsbergen I."/>
            <person name="Shu S."/>
            <person name="Carlson J."/>
            <person name="Kinoshita T."/>
            <person name="Ohta Y."/>
            <person name="Mawaribuchi S."/>
            <person name="Jenkins J."/>
            <person name="Grimwood J."/>
            <person name="Schmutz J."/>
            <person name="Mitros T."/>
            <person name="Mozaffari S.V."/>
            <person name="Suzuki Y."/>
            <person name="Haramoto Y."/>
            <person name="Yamamoto T.S."/>
            <person name="Takagi C."/>
            <person name="Heald R."/>
            <person name="Miller K."/>
            <person name="Haudenschild C."/>
            <person name="Kitzman J."/>
            <person name="Nakayama T."/>
            <person name="Izutsu Y."/>
            <person name="Robert J."/>
            <person name="Fortriede J."/>
            <person name="Burns K."/>
            <person name="Lotay V."/>
            <person name="Karimi K."/>
            <person name="Yasuoka Y."/>
            <person name="Dichmann D.S."/>
            <person name="Flajnik M.F."/>
            <person name="Houston D.W."/>
            <person name="Shendure J."/>
            <person name="DuPasquier L."/>
            <person name="Vize P.D."/>
            <person name="Zorn A.M."/>
            <person name="Ito M."/>
            <person name="Marcotte E.M."/>
            <person name="Wallingford J.B."/>
            <person name="Ito Y."/>
            <person name="Asashima M."/>
            <person name="Ueno N."/>
            <person name="Matsuda Y."/>
            <person name="Veenstra G.J."/>
            <person name="Fujiyama A."/>
            <person name="Harland R.M."/>
            <person name="Taira M."/>
            <person name="Rokhsar D.S."/>
        </authorList>
    </citation>
    <scope>NUCLEOTIDE SEQUENCE [LARGE SCALE GENOMIC DNA]</scope>
    <source>
        <strain evidence="5">J</strain>
    </source>
</reference>
<dbReference type="GO" id="GO:0003676">
    <property type="term" value="F:nucleic acid binding"/>
    <property type="evidence" value="ECO:0007669"/>
    <property type="project" value="InterPro"/>
</dbReference>
<dbReference type="Pfam" id="PF14893">
    <property type="entry name" value="PNMA"/>
    <property type="match status" value="1"/>
</dbReference>
<name>A0A974CH77_XENLA</name>
<evidence type="ECO:0000256" key="2">
    <source>
        <dbReference type="SAM" id="MobiDB-lite"/>
    </source>
</evidence>
<dbReference type="Proteomes" id="UP000694892">
    <property type="component" value="Chromosome 7L"/>
</dbReference>
<dbReference type="SMART" id="SM00343">
    <property type="entry name" value="ZnF_C2HC"/>
    <property type="match status" value="2"/>
</dbReference>
<dbReference type="PROSITE" id="PS50158">
    <property type="entry name" value="ZF_CCHC"/>
    <property type="match status" value="1"/>
</dbReference>
<sequence length="431" mass="47868">MVPKVKEEFLNGEQMFYLPRVAVSCRDSARVLMNVLIDSPREIDCDRIPPDIDAESEGPWKIVLPDMSDDADELTTQGEALTTQYAVKAPELVPLNKTLFESPAEKSQVTRYPSCESVVSKGSRHSSGGRLDTPEIVSALGQLTDQLTQLAWNGNFKRLKVFSGTDPVPTGKESFESWRDSTVVSVRDWTGPKTTMIRKILESLRSPAMDVVKSYMVGHPDATSGELEELKAQLSERATPPAEAKKVPKCYQCGKLGHIQPNCPVPDEGDEVCHKRRRFYGRCYKCQVMGHQAQSYKKTYKNSTVQKSYYEPSICESDSPEEDKVAPETSETPDRSKGLGLGPIGWAPQCILGREGVPYFGAKYKGSPRELNGVSTSSCKIVTAAYNSSLITSEINLVSEPLKGVYWHGYKLGAPKRRQVWCFYLLRGSCC</sequence>
<dbReference type="SUPFAM" id="SSF57756">
    <property type="entry name" value="Retrovirus zinc finger-like domains"/>
    <property type="match status" value="1"/>
</dbReference>
<keyword evidence="1" id="KW-0863">Zinc-finger</keyword>
<evidence type="ECO:0000313" key="4">
    <source>
        <dbReference type="EMBL" id="OCT72570.1"/>
    </source>
</evidence>
<protein>
    <recommendedName>
        <fullName evidence="3">CCHC-type domain-containing protein</fullName>
    </recommendedName>
</protein>
<evidence type="ECO:0000313" key="5">
    <source>
        <dbReference type="Proteomes" id="UP000694892"/>
    </source>
</evidence>
<dbReference type="GO" id="GO:0008270">
    <property type="term" value="F:zinc ion binding"/>
    <property type="evidence" value="ECO:0007669"/>
    <property type="project" value="UniProtKB-KW"/>
</dbReference>
<organism evidence="4 5">
    <name type="scientific">Xenopus laevis</name>
    <name type="common">African clawed frog</name>
    <dbReference type="NCBI Taxonomy" id="8355"/>
    <lineage>
        <taxon>Eukaryota</taxon>
        <taxon>Metazoa</taxon>
        <taxon>Chordata</taxon>
        <taxon>Craniata</taxon>
        <taxon>Vertebrata</taxon>
        <taxon>Euteleostomi</taxon>
        <taxon>Amphibia</taxon>
        <taxon>Batrachia</taxon>
        <taxon>Anura</taxon>
        <taxon>Pipoidea</taxon>
        <taxon>Pipidae</taxon>
        <taxon>Xenopodinae</taxon>
        <taxon>Xenopus</taxon>
        <taxon>Xenopus</taxon>
    </lineage>
</organism>
<accession>A0A974CH77</accession>
<feature type="domain" description="CCHC-type" evidence="3">
    <location>
        <begin position="249"/>
        <end position="264"/>
    </location>
</feature>
<evidence type="ECO:0000256" key="1">
    <source>
        <dbReference type="PROSITE-ProRule" id="PRU00047"/>
    </source>
</evidence>
<dbReference type="PANTHER" id="PTHR23095:SF17">
    <property type="entry name" value="PARANEOPLASTIC ANTIGEN MA1"/>
    <property type="match status" value="1"/>
</dbReference>
<proteinExistence type="predicted"/>
<keyword evidence="1" id="KW-0479">Metal-binding</keyword>
<dbReference type="InterPro" id="IPR048270">
    <property type="entry name" value="PNMA_C"/>
</dbReference>